<accession>A0ABD3F1I2</accession>
<dbReference type="EMBL" id="JBIMZQ010000044">
    <property type="protein sequence ID" value="KAL3659842.1"/>
    <property type="molecule type" value="Genomic_DNA"/>
</dbReference>
<dbReference type="Proteomes" id="UP001632037">
    <property type="component" value="Unassembled WGS sequence"/>
</dbReference>
<dbReference type="AlphaFoldDB" id="A0ABD3F1I2"/>
<organism evidence="1 2">
    <name type="scientific">Phytophthora oleae</name>
    <dbReference type="NCBI Taxonomy" id="2107226"/>
    <lineage>
        <taxon>Eukaryota</taxon>
        <taxon>Sar</taxon>
        <taxon>Stramenopiles</taxon>
        <taxon>Oomycota</taxon>
        <taxon>Peronosporomycetes</taxon>
        <taxon>Peronosporales</taxon>
        <taxon>Peronosporaceae</taxon>
        <taxon>Phytophthora</taxon>
    </lineage>
</organism>
<evidence type="ECO:0000313" key="2">
    <source>
        <dbReference type="Proteomes" id="UP001632037"/>
    </source>
</evidence>
<comment type="caution">
    <text evidence="1">The sequence shown here is derived from an EMBL/GenBank/DDBJ whole genome shotgun (WGS) entry which is preliminary data.</text>
</comment>
<evidence type="ECO:0000313" key="1">
    <source>
        <dbReference type="EMBL" id="KAL3659842.1"/>
    </source>
</evidence>
<sequence length="155" mass="17666">MRETLRCCRALLSEWRLQPEEWSRVVKVVQLVLNQTASPSLGGVAHITATMIPSDTISIPGPIESTTLEQIQMPRRQHVKRLQQALEDMHRKMSEVNNAVRSTGRQTRRKKKGNSMAQFDIGDLVLYADVWQQVAGEEVCSCSCDRDDFELNLRD</sequence>
<name>A0ABD3F1I2_9STRA</name>
<reference evidence="1 2" key="1">
    <citation type="submission" date="2024-09" db="EMBL/GenBank/DDBJ databases">
        <title>Genome sequencing and assembly of Phytophthora oleae, isolate VK10A, causative agent of rot of olive drupes.</title>
        <authorList>
            <person name="Conti Taguali S."/>
            <person name="Riolo M."/>
            <person name="La Spada F."/>
            <person name="Cacciola S.O."/>
            <person name="Dionisio G."/>
        </authorList>
    </citation>
    <scope>NUCLEOTIDE SEQUENCE [LARGE SCALE GENOMIC DNA]</scope>
    <source>
        <strain evidence="1 2">VK10A</strain>
    </source>
</reference>
<proteinExistence type="predicted"/>
<protein>
    <submittedName>
        <fullName evidence="1">Uncharacterized protein</fullName>
    </submittedName>
</protein>
<gene>
    <name evidence="1" type="ORF">V7S43_015144</name>
</gene>
<keyword evidence="2" id="KW-1185">Reference proteome</keyword>